<proteinExistence type="predicted"/>
<dbReference type="EMBL" id="JAFEMO010000006">
    <property type="protein sequence ID" value="KAH7569159.1"/>
    <property type="molecule type" value="Genomic_DNA"/>
</dbReference>
<comment type="caution">
    <text evidence="2">The sequence shown here is derived from an EMBL/GenBank/DDBJ whole genome shotgun (WGS) entry which is preliminary data.</text>
</comment>
<feature type="domain" description="DRBM" evidence="1">
    <location>
        <begin position="148"/>
        <end position="221"/>
    </location>
</feature>
<evidence type="ECO:0000313" key="3">
    <source>
        <dbReference type="Proteomes" id="UP000827721"/>
    </source>
</evidence>
<dbReference type="SUPFAM" id="SSF54768">
    <property type="entry name" value="dsRNA-binding domain-like"/>
    <property type="match status" value="1"/>
</dbReference>
<dbReference type="Proteomes" id="UP000827721">
    <property type="component" value="Unassembled WGS sequence"/>
</dbReference>
<protein>
    <recommendedName>
        <fullName evidence="1">DRBM domain-containing protein</fullName>
    </recommendedName>
</protein>
<accession>A0ABQ8HY60</accession>
<organism evidence="2 3">
    <name type="scientific">Xanthoceras sorbifolium</name>
    <dbReference type="NCBI Taxonomy" id="99658"/>
    <lineage>
        <taxon>Eukaryota</taxon>
        <taxon>Viridiplantae</taxon>
        <taxon>Streptophyta</taxon>
        <taxon>Embryophyta</taxon>
        <taxon>Tracheophyta</taxon>
        <taxon>Spermatophyta</taxon>
        <taxon>Magnoliopsida</taxon>
        <taxon>eudicotyledons</taxon>
        <taxon>Gunneridae</taxon>
        <taxon>Pentapetalae</taxon>
        <taxon>rosids</taxon>
        <taxon>malvids</taxon>
        <taxon>Sapindales</taxon>
        <taxon>Sapindaceae</taxon>
        <taxon>Xanthoceroideae</taxon>
        <taxon>Xanthoceras</taxon>
    </lineage>
</organism>
<reference evidence="2 3" key="1">
    <citation type="submission" date="2021-02" db="EMBL/GenBank/DDBJ databases">
        <title>Plant Genome Project.</title>
        <authorList>
            <person name="Zhang R.-G."/>
        </authorList>
    </citation>
    <scope>NUCLEOTIDE SEQUENCE [LARGE SCALE GENOMIC DNA]</scope>
    <source>
        <tissue evidence="2">Leaves</tissue>
    </source>
</reference>
<evidence type="ECO:0000313" key="2">
    <source>
        <dbReference type="EMBL" id="KAH7569159.1"/>
    </source>
</evidence>
<evidence type="ECO:0000259" key="1">
    <source>
        <dbReference type="SMART" id="SM00358"/>
    </source>
</evidence>
<dbReference type="Pfam" id="PF14709">
    <property type="entry name" value="DND1_DSRM"/>
    <property type="match status" value="1"/>
</dbReference>
<dbReference type="Gene3D" id="3.30.160.20">
    <property type="match status" value="1"/>
</dbReference>
<sequence length="227" mass="25109">MCRTHGVRACVYVFPNCIPTPKRLTSLICSLLVHVQAVGYMPKSQSLEDVLKSSEKMEARLIGYDETPVDVVIADSTEFGNLRVMEPFGSSGSDSDSEVTINSSPCITPVNRRSSFPFKDTIGQQRKTIADPSDIESLTSGGPQNRSARSRLYEICAANCWKPPLFECCEEEGPSHLKLFTFRAILEIEESDTVLDCFGTPQAKKKTAAEQAAEATLWYLESEGYLH</sequence>
<name>A0ABQ8HY60_9ROSI</name>
<keyword evidence="3" id="KW-1185">Reference proteome</keyword>
<dbReference type="SMART" id="SM00358">
    <property type="entry name" value="DSRM"/>
    <property type="match status" value="1"/>
</dbReference>
<dbReference type="InterPro" id="IPR014720">
    <property type="entry name" value="dsRBD_dom"/>
</dbReference>
<gene>
    <name evidence="2" type="ORF">JRO89_XS06G0115200</name>
</gene>